<gene>
    <name evidence="1" type="ORF">BG015_003029</name>
</gene>
<comment type="caution">
    <text evidence="1">The sequence shown here is derived from an EMBL/GenBank/DDBJ whole genome shotgun (WGS) entry which is preliminary data.</text>
</comment>
<name>A0A9P5RMW8_9FUNG</name>
<proteinExistence type="predicted"/>
<organism evidence="1 2">
    <name type="scientific">Linnemannia schmuckeri</name>
    <dbReference type="NCBI Taxonomy" id="64567"/>
    <lineage>
        <taxon>Eukaryota</taxon>
        <taxon>Fungi</taxon>
        <taxon>Fungi incertae sedis</taxon>
        <taxon>Mucoromycota</taxon>
        <taxon>Mortierellomycotina</taxon>
        <taxon>Mortierellomycetes</taxon>
        <taxon>Mortierellales</taxon>
        <taxon>Mortierellaceae</taxon>
        <taxon>Linnemannia</taxon>
    </lineage>
</organism>
<accession>A0A9P5RMW8</accession>
<protein>
    <submittedName>
        <fullName evidence="1">Uncharacterized protein</fullName>
    </submittedName>
</protein>
<dbReference type="AlphaFoldDB" id="A0A9P5RMW8"/>
<keyword evidence="2" id="KW-1185">Reference proteome</keyword>
<evidence type="ECO:0000313" key="1">
    <source>
        <dbReference type="EMBL" id="KAF9136742.1"/>
    </source>
</evidence>
<reference evidence="1" key="1">
    <citation type="journal article" date="2020" name="Fungal Divers.">
        <title>Resolving the Mortierellaceae phylogeny through synthesis of multi-gene phylogenetics and phylogenomics.</title>
        <authorList>
            <person name="Vandepol N."/>
            <person name="Liber J."/>
            <person name="Desiro A."/>
            <person name="Na H."/>
            <person name="Kennedy M."/>
            <person name="Barry K."/>
            <person name="Grigoriev I.V."/>
            <person name="Miller A.N."/>
            <person name="O'Donnell K."/>
            <person name="Stajich J.E."/>
            <person name="Bonito G."/>
        </authorList>
    </citation>
    <scope>NUCLEOTIDE SEQUENCE</scope>
    <source>
        <strain evidence="1">NRRL 6426</strain>
    </source>
</reference>
<dbReference type="EMBL" id="JAAAUQ010001634">
    <property type="protein sequence ID" value="KAF9136742.1"/>
    <property type="molecule type" value="Genomic_DNA"/>
</dbReference>
<dbReference type="OrthoDB" id="10426225at2759"/>
<evidence type="ECO:0000313" key="2">
    <source>
        <dbReference type="Proteomes" id="UP000748756"/>
    </source>
</evidence>
<sequence length="162" mass="17621">PAYFTPHSSDPVPQDSYQAPSRIASRTYTTLKQTFTLKDRSSIKMKSAPLVLATLAIAATSEAARVHGNCKIQINSFGSKAMTCKAVLPSGITVTRSDTVSGSYPKLCAKDDSICWQMNVKSPPNIDVFYANTVRQTTGVVTDMDNTGGNILTWRTSYDVNF</sequence>
<feature type="non-terminal residue" evidence="1">
    <location>
        <position position="162"/>
    </location>
</feature>
<dbReference type="Proteomes" id="UP000748756">
    <property type="component" value="Unassembled WGS sequence"/>
</dbReference>